<keyword evidence="3 4" id="KW-0067">ATP-binding</keyword>
<evidence type="ECO:0000256" key="4">
    <source>
        <dbReference type="PROSITE-ProRule" id="PRU00409"/>
    </source>
</evidence>
<evidence type="ECO:0000313" key="6">
    <source>
        <dbReference type="EMBL" id="EAR09349.1"/>
    </source>
</evidence>
<keyword evidence="1" id="KW-0436">Ligase</keyword>
<keyword evidence="7" id="KW-1185">Reference proteome</keyword>
<dbReference type="InterPro" id="IPR011761">
    <property type="entry name" value="ATP-grasp"/>
</dbReference>
<dbReference type="PROSITE" id="PS50975">
    <property type="entry name" value="ATP_GRASP"/>
    <property type="match status" value="1"/>
</dbReference>
<evidence type="ECO:0000256" key="1">
    <source>
        <dbReference type="ARBA" id="ARBA00022598"/>
    </source>
</evidence>
<dbReference type="SUPFAM" id="SSF56059">
    <property type="entry name" value="Glutathione synthetase ATP-binding domain-like"/>
    <property type="match status" value="1"/>
</dbReference>
<dbReference type="PANTHER" id="PTHR43585:SF2">
    <property type="entry name" value="ATP-GRASP ENZYME FSQD"/>
    <property type="match status" value="1"/>
</dbReference>
<proteinExistence type="predicted"/>
<reference evidence="6 7" key="1">
    <citation type="submission" date="2006-02" db="EMBL/GenBank/DDBJ databases">
        <authorList>
            <person name="Pinhassi J."/>
            <person name="Pedros-Alio C."/>
            <person name="Ferriera S."/>
            <person name="Johnson J."/>
            <person name="Kravitz S."/>
            <person name="Halpern A."/>
            <person name="Remington K."/>
            <person name="Beeson K."/>
            <person name="Tran B."/>
            <person name="Rogers Y.-H."/>
            <person name="Friedman R."/>
            <person name="Venter J.C."/>
        </authorList>
    </citation>
    <scope>NUCLEOTIDE SEQUENCE [LARGE SCALE GENOMIC DNA]</scope>
    <source>
        <strain evidence="6 7">MED297</strain>
    </source>
</reference>
<evidence type="ECO:0000256" key="3">
    <source>
        <dbReference type="ARBA" id="ARBA00022840"/>
    </source>
</evidence>
<dbReference type="HOGENOM" id="CLU_029016_3_1_6"/>
<dbReference type="PANTHER" id="PTHR43585">
    <property type="entry name" value="FUMIPYRROLE BIOSYNTHESIS PROTEIN C"/>
    <property type="match status" value="1"/>
</dbReference>
<organism evidence="6 7">
    <name type="scientific">Reinekea blandensis MED297</name>
    <dbReference type="NCBI Taxonomy" id="314283"/>
    <lineage>
        <taxon>Bacteria</taxon>
        <taxon>Pseudomonadati</taxon>
        <taxon>Pseudomonadota</taxon>
        <taxon>Gammaproteobacteria</taxon>
        <taxon>Oceanospirillales</taxon>
        <taxon>Saccharospirillaceae</taxon>
        <taxon>Reinekea</taxon>
    </lineage>
</organism>
<dbReference type="RefSeq" id="WP_008044279.1">
    <property type="nucleotide sequence ID" value="NZ_CH724151.1"/>
</dbReference>
<sequence>MNPEWVVIVDPFSTGALLAPEIKALGYACVAVISNDQVSPALRKSFNADDFEHTFHSSEDCQRWVHDSGATIAAVMAGSEVGVALADRLASEFGTRGNSVETTDHRRNKQAMQAALAKHGLAHIKTWSVQSDAEARALVQTLDEGAYVLKPANSAATEGVMFADTCAELLERLDDIKWGATNCLGEVVSTYLVQEFLSGPEYVIDMVSVDGDCIISSLAVYDKVHCNGSRFVYNGLHLLNPDALQYSALTSYARDCAQALGIQVGPIHMEVIDTPRGPVMIEAGARLHGGIAPRLIRDCYSPDLLSLTVDCYLDRTQITHPVQKAEGRIVFVIAHQHGEYPGISAGDDAAIRALPSYRGHDIWQTVGSSYEPTTDLLSCPALCWFASDDAEQLSRDEQAFRSIMARYFGDKP</sequence>
<dbReference type="GO" id="GO:0005524">
    <property type="term" value="F:ATP binding"/>
    <property type="evidence" value="ECO:0007669"/>
    <property type="project" value="UniProtKB-UniRule"/>
</dbReference>
<protein>
    <submittedName>
        <fullName evidence="6">Acetyl-CoA carboxylase</fullName>
    </submittedName>
</protein>
<accession>A4BF14</accession>
<comment type="caution">
    <text evidence="6">The sequence shown here is derived from an EMBL/GenBank/DDBJ whole genome shotgun (WGS) entry which is preliminary data.</text>
</comment>
<dbReference type="EMBL" id="AAOE01000011">
    <property type="protein sequence ID" value="EAR09349.1"/>
    <property type="molecule type" value="Genomic_DNA"/>
</dbReference>
<evidence type="ECO:0000256" key="2">
    <source>
        <dbReference type="ARBA" id="ARBA00022741"/>
    </source>
</evidence>
<evidence type="ECO:0000313" key="7">
    <source>
        <dbReference type="Proteomes" id="UP000005953"/>
    </source>
</evidence>
<dbReference type="AlphaFoldDB" id="A4BF14"/>
<dbReference type="Pfam" id="PF13535">
    <property type="entry name" value="ATP-grasp_4"/>
    <property type="match status" value="1"/>
</dbReference>
<evidence type="ECO:0000259" key="5">
    <source>
        <dbReference type="PROSITE" id="PS50975"/>
    </source>
</evidence>
<feature type="domain" description="ATP-grasp" evidence="5">
    <location>
        <begin position="113"/>
        <end position="313"/>
    </location>
</feature>
<dbReference type="GO" id="GO:0046872">
    <property type="term" value="F:metal ion binding"/>
    <property type="evidence" value="ECO:0007669"/>
    <property type="project" value="InterPro"/>
</dbReference>
<dbReference type="Gene3D" id="3.30.470.20">
    <property type="entry name" value="ATP-grasp fold, B domain"/>
    <property type="match status" value="1"/>
</dbReference>
<dbReference type="OrthoDB" id="24041at2"/>
<dbReference type="InterPro" id="IPR052032">
    <property type="entry name" value="ATP-dep_AA_Ligase"/>
</dbReference>
<dbReference type="Proteomes" id="UP000005953">
    <property type="component" value="Unassembled WGS sequence"/>
</dbReference>
<dbReference type="STRING" id="314283.MED297_18713"/>
<keyword evidence="2 4" id="KW-0547">Nucleotide-binding</keyword>
<gene>
    <name evidence="6" type="ORF">MED297_18713</name>
</gene>
<dbReference type="GO" id="GO:0016874">
    <property type="term" value="F:ligase activity"/>
    <property type="evidence" value="ECO:0007669"/>
    <property type="project" value="UniProtKB-KW"/>
</dbReference>
<name>A4BF14_9GAMM</name>